<feature type="transmembrane region" description="Helical" evidence="1">
    <location>
        <begin position="6"/>
        <end position="26"/>
    </location>
</feature>
<protein>
    <submittedName>
        <fullName evidence="2">Uncharacterized protein</fullName>
    </submittedName>
</protein>
<keyword evidence="1" id="KW-0472">Membrane</keyword>
<dbReference type="Proteomes" id="UP000826656">
    <property type="component" value="Unassembled WGS sequence"/>
</dbReference>
<gene>
    <name evidence="2" type="ORF">KY290_036954</name>
</gene>
<keyword evidence="3" id="KW-1185">Reference proteome</keyword>
<evidence type="ECO:0000313" key="2">
    <source>
        <dbReference type="EMBL" id="KAH0738249.1"/>
    </source>
</evidence>
<evidence type="ECO:0000313" key="3">
    <source>
        <dbReference type="Proteomes" id="UP000826656"/>
    </source>
</evidence>
<accession>A0ABQ7TU48</accession>
<name>A0ABQ7TU48_SOLTU</name>
<reference evidence="2 3" key="1">
    <citation type="journal article" date="2021" name="bioRxiv">
        <title>Chromosome-scale and haplotype-resolved genome assembly of a tetraploid potato cultivar.</title>
        <authorList>
            <person name="Sun H."/>
            <person name="Jiao W.-B."/>
            <person name="Krause K."/>
            <person name="Campoy J.A."/>
            <person name="Goel M."/>
            <person name="Folz-Donahue K."/>
            <person name="Kukat C."/>
            <person name="Huettel B."/>
            <person name="Schneeberger K."/>
        </authorList>
    </citation>
    <scope>NUCLEOTIDE SEQUENCE [LARGE SCALE GENOMIC DNA]</scope>
    <source>
        <strain evidence="2">SolTubOtavaFocal</strain>
        <tissue evidence="2">Leaves</tissue>
    </source>
</reference>
<keyword evidence="1" id="KW-0812">Transmembrane</keyword>
<organism evidence="2 3">
    <name type="scientific">Solanum tuberosum</name>
    <name type="common">Potato</name>
    <dbReference type="NCBI Taxonomy" id="4113"/>
    <lineage>
        <taxon>Eukaryota</taxon>
        <taxon>Viridiplantae</taxon>
        <taxon>Streptophyta</taxon>
        <taxon>Embryophyta</taxon>
        <taxon>Tracheophyta</taxon>
        <taxon>Spermatophyta</taxon>
        <taxon>Magnoliopsida</taxon>
        <taxon>eudicotyledons</taxon>
        <taxon>Gunneridae</taxon>
        <taxon>Pentapetalae</taxon>
        <taxon>asterids</taxon>
        <taxon>lamiids</taxon>
        <taxon>Solanales</taxon>
        <taxon>Solanaceae</taxon>
        <taxon>Solanoideae</taxon>
        <taxon>Solaneae</taxon>
        <taxon>Solanum</taxon>
    </lineage>
</organism>
<dbReference type="EMBL" id="JAIVGD010000028">
    <property type="protein sequence ID" value="KAH0738249.1"/>
    <property type="molecule type" value="Genomic_DNA"/>
</dbReference>
<evidence type="ECO:0000256" key="1">
    <source>
        <dbReference type="SAM" id="Phobius"/>
    </source>
</evidence>
<sequence>MSPQPQAADFVLEVIIYVMLIMHNLVSYGEHPKAQAVRTLLWTKRLLGSTAKVLWEWALCRTSFLQQQTH</sequence>
<keyword evidence="1" id="KW-1133">Transmembrane helix</keyword>
<comment type="caution">
    <text evidence="2">The sequence shown here is derived from an EMBL/GenBank/DDBJ whole genome shotgun (WGS) entry which is preliminary data.</text>
</comment>
<proteinExistence type="predicted"/>